<reference evidence="4" key="1">
    <citation type="submission" date="2021-01" db="EMBL/GenBank/DDBJ databases">
        <authorList>
            <person name="Bezrukov I."/>
        </authorList>
    </citation>
    <scope>NUCLEOTIDE SEQUENCE</scope>
</reference>
<dbReference type="PANTHER" id="PTHR46008">
    <property type="entry name" value="LEAF RUST 10 DISEASE-RESISTANCE LOCUS RECEPTOR-LIKE PROTEIN KINASE-LIKE 1.4"/>
    <property type="match status" value="1"/>
</dbReference>
<keyword evidence="2" id="KW-0067">ATP-binding</keyword>
<evidence type="ECO:0000313" key="4">
    <source>
        <dbReference type="EMBL" id="CAE6076585.1"/>
    </source>
</evidence>
<accession>A0A8S2ACG9</accession>
<dbReference type="GO" id="GO:0005524">
    <property type="term" value="F:ATP binding"/>
    <property type="evidence" value="ECO:0007669"/>
    <property type="project" value="UniProtKB-KW"/>
</dbReference>
<gene>
    <name evidence="4" type="ORF">AARE701A_LOCUS13670</name>
</gene>
<evidence type="ECO:0000256" key="2">
    <source>
        <dbReference type="ARBA" id="ARBA00022840"/>
    </source>
</evidence>
<dbReference type="AlphaFoldDB" id="A0A8S2ACG9"/>
<name>A0A8S2ACG9_ARAAE</name>
<evidence type="ECO:0000256" key="1">
    <source>
        <dbReference type="ARBA" id="ARBA00022741"/>
    </source>
</evidence>
<protein>
    <submittedName>
        <fullName evidence="4">Uncharacterized protein</fullName>
    </submittedName>
</protein>
<sequence>MRPGQMKMFLDLALRCCEERSEDRPKMIDAAKELKRIERSLVDRPAGPRSTFRSFLFLEENWKPLCQEIDYLFNGIDGEEAEAESEIWVFQKNCFVSEGAIYKSFKGIIEDNSYLIKRFHEEHGVLNQRGCITVNGEESILPWSVRPPYEYGRSDGDIKHIAVCVKGLYENRKLDEVIDPMMAKDITNGQRLQVEACVVLALRCCEERDEDRPKMIQVAKELKRIERMEPSLDAKSGLLKPEMLEDGSSMVKWTKKFGIKIEIMLILSLCIAGCLIALLFGVKLRFNWELSEESVYFTGPDGYRVGILAYVKGLSENGKLSEVICPMMMQDMTSAQRLQVEACVLLALRCCEERVEDRPKMIQVAKELKRIEHHVLRS</sequence>
<dbReference type="PANTHER" id="PTHR46008:SF2">
    <property type="entry name" value="LEAF RUST 10 DISEASE-RESISTANCE LOCUS RECEPTOR-LIKE PROTEIN KINASE-LIKE 1.4"/>
    <property type="match status" value="1"/>
</dbReference>
<organism evidence="4 5">
    <name type="scientific">Arabidopsis arenosa</name>
    <name type="common">Sand rock-cress</name>
    <name type="synonym">Cardaminopsis arenosa</name>
    <dbReference type="NCBI Taxonomy" id="38785"/>
    <lineage>
        <taxon>Eukaryota</taxon>
        <taxon>Viridiplantae</taxon>
        <taxon>Streptophyta</taxon>
        <taxon>Embryophyta</taxon>
        <taxon>Tracheophyta</taxon>
        <taxon>Spermatophyta</taxon>
        <taxon>Magnoliopsida</taxon>
        <taxon>eudicotyledons</taxon>
        <taxon>Gunneridae</taxon>
        <taxon>Pentapetalae</taxon>
        <taxon>rosids</taxon>
        <taxon>malvids</taxon>
        <taxon>Brassicales</taxon>
        <taxon>Brassicaceae</taxon>
        <taxon>Camelineae</taxon>
        <taxon>Arabidopsis</taxon>
    </lineage>
</organism>
<evidence type="ECO:0000256" key="3">
    <source>
        <dbReference type="SAM" id="Phobius"/>
    </source>
</evidence>
<proteinExistence type="predicted"/>
<keyword evidence="5" id="KW-1185">Reference proteome</keyword>
<keyword evidence="3" id="KW-0472">Membrane</keyword>
<dbReference type="Gene3D" id="1.10.510.10">
    <property type="entry name" value="Transferase(Phosphotransferase) domain 1"/>
    <property type="match status" value="2"/>
</dbReference>
<evidence type="ECO:0000313" key="5">
    <source>
        <dbReference type="Proteomes" id="UP000682877"/>
    </source>
</evidence>
<keyword evidence="3" id="KW-1133">Transmembrane helix</keyword>
<keyword evidence="3" id="KW-0812">Transmembrane</keyword>
<dbReference type="Proteomes" id="UP000682877">
    <property type="component" value="Chromosome 5"/>
</dbReference>
<dbReference type="EMBL" id="LR999455">
    <property type="protein sequence ID" value="CAE6076585.1"/>
    <property type="molecule type" value="Genomic_DNA"/>
</dbReference>
<keyword evidence="1" id="KW-0547">Nucleotide-binding</keyword>
<feature type="transmembrane region" description="Helical" evidence="3">
    <location>
        <begin position="263"/>
        <end position="282"/>
    </location>
</feature>
<dbReference type="GO" id="GO:0016301">
    <property type="term" value="F:kinase activity"/>
    <property type="evidence" value="ECO:0007669"/>
    <property type="project" value="TreeGrafter"/>
</dbReference>